<dbReference type="PANTHER" id="PTHR13513:SF9">
    <property type="entry name" value="E3 UBIQUITIN-PROTEIN LIGASE UBR7-RELATED"/>
    <property type="match status" value="1"/>
</dbReference>
<dbReference type="EMBL" id="VJMI01007242">
    <property type="protein sequence ID" value="KAF0764379.1"/>
    <property type="molecule type" value="Genomic_DNA"/>
</dbReference>
<dbReference type="PROSITE" id="PS51157">
    <property type="entry name" value="ZF_UBR"/>
    <property type="match status" value="1"/>
</dbReference>
<evidence type="ECO:0000256" key="3">
    <source>
        <dbReference type="ARBA" id="ARBA00022833"/>
    </source>
</evidence>
<organism evidence="6 7">
    <name type="scientific">Aphanomyces astaci</name>
    <name type="common">Crayfish plague agent</name>
    <dbReference type="NCBI Taxonomy" id="112090"/>
    <lineage>
        <taxon>Eukaryota</taxon>
        <taxon>Sar</taxon>
        <taxon>Stramenopiles</taxon>
        <taxon>Oomycota</taxon>
        <taxon>Saprolegniomycetes</taxon>
        <taxon>Saprolegniales</taxon>
        <taxon>Verrucalvaceae</taxon>
        <taxon>Aphanomyces</taxon>
    </lineage>
</organism>
<reference evidence="6 7" key="1">
    <citation type="submission" date="2019-06" db="EMBL/GenBank/DDBJ databases">
        <title>Genomics analysis of Aphanomyces spp. identifies a new class of oomycete effector associated with host adaptation.</title>
        <authorList>
            <person name="Gaulin E."/>
        </authorList>
    </citation>
    <scope>NUCLEOTIDE SEQUENCE [LARGE SCALE GENOMIC DNA]</scope>
    <source>
        <strain evidence="6 7">E</strain>
    </source>
</reference>
<evidence type="ECO:0000313" key="6">
    <source>
        <dbReference type="EMBL" id="KAF0764379.1"/>
    </source>
</evidence>
<dbReference type="VEuPathDB" id="FungiDB:H257_10349"/>
<dbReference type="Proteomes" id="UP000469452">
    <property type="component" value="Unassembled WGS sequence"/>
</dbReference>
<dbReference type="AlphaFoldDB" id="A0A6A5A847"/>
<feature type="domain" description="UBR-type" evidence="5">
    <location>
        <begin position="35"/>
        <end position="105"/>
    </location>
</feature>
<evidence type="ECO:0000313" key="7">
    <source>
        <dbReference type="Proteomes" id="UP000469452"/>
    </source>
</evidence>
<sequence>MATADEVEVTLEEVLQEDNELIDTADAVLGNASATHCSFPDGYIRQALFACLTCKTDEPAGLCLACSLTCHTDHELVELYTKRHFRCDCGNAKFNQDSPCKLYEGKDSLNSENVYSQNFHGLYCACHRPYPDPDRTTPEVMLQCIVCEDWLHEEHLYEDYSSPRVLVVDSTAALSADVEFDEMICRTCMASLPFLYHYVPTTTTTSCTTTISCTTESSPKAACPSTTAITVPSPPTPTFWTHGWRDSLCQCAACMATYASSACEFLLDAADSLMAYEASHESTSGQDASEQAFQTGLSHEQQVEMAIGYDHMASALKEYLAGFAASGQTVKAEDIQGFFETLRASKRQRRE</sequence>
<feature type="zinc finger region" description="UBR-type" evidence="4">
    <location>
        <begin position="35"/>
        <end position="105"/>
    </location>
</feature>
<evidence type="ECO:0000256" key="1">
    <source>
        <dbReference type="ARBA" id="ARBA00022723"/>
    </source>
</evidence>
<dbReference type="GO" id="GO:0061630">
    <property type="term" value="F:ubiquitin protein ligase activity"/>
    <property type="evidence" value="ECO:0007669"/>
    <property type="project" value="InterPro"/>
</dbReference>
<dbReference type="InterPro" id="IPR013083">
    <property type="entry name" value="Znf_RING/FYVE/PHD"/>
</dbReference>
<gene>
    <name evidence="6" type="ORF">AaE_003070</name>
</gene>
<dbReference type="Gene3D" id="3.30.40.10">
    <property type="entry name" value="Zinc/RING finger domain, C3HC4 (zinc finger)"/>
    <property type="match status" value="1"/>
</dbReference>
<dbReference type="CDD" id="cd19677">
    <property type="entry name" value="UBR-box_UBR7"/>
    <property type="match status" value="1"/>
</dbReference>
<dbReference type="CDD" id="cd15542">
    <property type="entry name" value="PHD_UBR7"/>
    <property type="match status" value="1"/>
</dbReference>
<dbReference type="SMART" id="SM00396">
    <property type="entry name" value="ZnF_UBR1"/>
    <property type="match status" value="1"/>
</dbReference>
<name>A0A6A5A847_APHAT</name>
<keyword evidence="1" id="KW-0479">Metal-binding</keyword>
<evidence type="ECO:0000259" key="5">
    <source>
        <dbReference type="PROSITE" id="PS51157"/>
    </source>
</evidence>
<evidence type="ECO:0000256" key="2">
    <source>
        <dbReference type="ARBA" id="ARBA00022771"/>
    </source>
</evidence>
<dbReference type="InterPro" id="IPR003126">
    <property type="entry name" value="Znf_UBR"/>
</dbReference>
<dbReference type="InterPro" id="IPR011011">
    <property type="entry name" value="Znf_FYVE_PHD"/>
</dbReference>
<dbReference type="InterPro" id="IPR047506">
    <property type="entry name" value="UBR7-like_UBR-box"/>
</dbReference>
<accession>A0A6A5A847</accession>
<keyword evidence="3" id="KW-0862">Zinc</keyword>
<dbReference type="Pfam" id="PF02207">
    <property type="entry name" value="zf-UBR"/>
    <property type="match status" value="1"/>
</dbReference>
<keyword evidence="2" id="KW-0863">Zinc-finger</keyword>
<dbReference type="GO" id="GO:0008270">
    <property type="term" value="F:zinc ion binding"/>
    <property type="evidence" value="ECO:0007669"/>
    <property type="project" value="UniProtKB-KW"/>
</dbReference>
<protein>
    <recommendedName>
        <fullName evidence="5">UBR-type domain-containing protein</fullName>
    </recommendedName>
</protein>
<proteinExistence type="predicted"/>
<dbReference type="GO" id="GO:0005737">
    <property type="term" value="C:cytoplasm"/>
    <property type="evidence" value="ECO:0007669"/>
    <property type="project" value="TreeGrafter"/>
</dbReference>
<evidence type="ECO:0000256" key="4">
    <source>
        <dbReference type="PROSITE-ProRule" id="PRU00508"/>
    </source>
</evidence>
<comment type="caution">
    <text evidence="6">The sequence shown here is derived from an EMBL/GenBank/DDBJ whole genome shotgun (WGS) entry which is preliminary data.</text>
</comment>
<dbReference type="SUPFAM" id="SSF57903">
    <property type="entry name" value="FYVE/PHD zinc finger"/>
    <property type="match status" value="1"/>
</dbReference>
<dbReference type="InterPro" id="IPR040204">
    <property type="entry name" value="UBR7"/>
</dbReference>
<dbReference type="PANTHER" id="PTHR13513">
    <property type="entry name" value="E3 UBIQUITIN-PROTEIN LIGASE UBR7"/>
    <property type="match status" value="1"/>
</dbReference>